<feature type="domain" description="Tyr recombinase" evidence="5">
    <location>
        <begin position="202"/>
        <end position="417"/>
    </location>
</feature>
<proteinExistence type="inferred from homology"/>
<dbReference type="Proteomes" id="UP000070258">
    <property type="component" value="Unassembled WGS sequence"/>
</dbReference>
<comment type="similarity">
    <text evidence="1">Belongs to the 'phage' integrase family.</text>
</comment>
<keyword evidence="3" id="KW-0233">DNA recombination</keyword>
<dbReference type="EMBL" id="LSRF01000003">
    <property type="protein sequence ID" value="KXP14326.1"/>
    <property type="molecule type" value="Genomic_DNA"/>
</dbReference>
<evidence type="ECO:0000313" key="6">
    <source>
        <dbReference type="EMBL" id="KXP14326.1"/>
    </source>
</evidence>
<sequence length="583" mass="65049">MFTRNANGAAHIAEFMRSVTAAHDRCFGIAPTSTSLWHLSDLDGPDTSVAPARDRRGKKRGRVKVDFADITVVWLRDLMQLWIAGEREHIPPATIPETLRAVIAASKALEHRPGGGQDPTAVALADLDAIVETIRNLTALDDPERLLTSKTRAGHLRRFFDLLEYGHTHGHLTALAPTFFRRRHHHIQILTHEREERARHSVPDHAITVLDQHLDLIAATNPYPGLTDEQRQQMGRCLYILLRDTGRRPNEICSLDRDCLIDGSEPELRWNNTKSNRPSRRLPITTGTAAEIRTWQGIRTALLTHPDSNDYLFPTHHTGQRNRPLPGLPHLNTSTLRTWIVDWAADVNNRATDHLGRPRPLDGIRIFPYAFRHSYAQRHVDAGVDVDVLRELMDHKSISTTIGYYDISTTRKRAAVSTVAKHVIDRTGKHVPTTATTYGLRTVAVPYGSCTEPTNVKSGGTECPIRFHCAGCAFYRSDPSYIPALEQHILALKTNRETALASDAADYVITSLTSDIDAFTGILHTMRARIDQLSESDRDDLTTACTTLHLARAGAQPVPLPTPRTRHAAAPDGTQNRNTEEDL</sequence>
<dbReference type="InterPro" id="IPR011010">
    <property type="entry name" value="DNA_brk_join_enz"/>
</dbReference>
<evidence type="ECO:0000313" key="7">
    <source>
        <dbReference type="Proteomes" id="UP000070258"/>
    </source>
</evidence>
<evidence type="ECO:0000256" key="3">
    <source>
        <dbReference type="ARBA" id="ARBA00023172"/>
    </source>
</evidence>
<feature type="region of interest" description="Disordered" evidence="4">
    <location>
        <begin position="554"/>
        <end position="583"/>
    </location>
</feature>
<dbReference type="GO" id="GO:0003677">
    <property type="term" value="F:DNA binding"/>
    <property type="evidence" value="ECO:0007669"/>
    <property type="project" value="UniProtKB-KW"/>
</dbReference>
<evidence type="ECO:0000256" key="2">
    <source>
        <dbReference type="ARBA" id="ARBA00023125"/>
    </source>
</evidence>
<accession>A0A138AVC5</accession>
<dbReference type="STRING" id="239498.AXK60_20755"/>
<dbReference type="PANTHER" id="PTHR30349">
    <property type="entry name" value="PHAGE INTEGRASE-RELATED"/>
    <property type="match status" value="1"/>
</dbReference>
<dbReference type="Pfam" id="PF00589">
    <property type="entry name" value="Phage_integrase"/>
    <property type="match status" value="1"/>
</dbReference>
<dbReference type="GO" id="GO:0006310">
    <property type="term" value="P:DNA recombination"/>
    <property type="evidence" value="ECO:0007669"/>
    <property type="project" value="UniProtKB-KW"/>
</dbReference>
<keyword evidence="2" id="KW-0238">DNA-binding</keyword>
<evidence type="ECO:0000256" key="4">
    <source>
        <dbReference type="SAM" id="MobiDB-lite"/>
    </source>
</evidence>
<dbReference type="CDD" id="cd00397">
    <property type="entry name" value="DNA_BRE_C"/>
    <property type="match status" value="1"/>
</dbReference>
<organism evidence="6 7">
    <name type="scientific">Tsukamurella pseudospumae</name>
    <dbReference type="NCBI Taxonomy" id="239498"/>
    <lineage>
        <taxon>Bacteria</taxon>
        <taxon>Bacillati</taxon>
        <taxon>Actinomycetota</taxon>
        <taxon>Actinomycetes</taxon>
        <taxon>Mycobacteriales</taxon>
        <taxon>Tsukamurellaceae</taxon>
        <taxon>Tsukamurella</taxon>
    </lineage>
</organism>
<evidence type="ECO:0000256" key="1">
    <source>
        <dbReference type="ARBA" id="ARBA00008857"/>
    </source>
</evidence>
<comment type="caution">
    <text evidence="6">The sequence shown here is derived from an EMBL/GenBank/DDBJ whole genome shotgun (WGS) entry which is preliminary data.</text>
</comment>
<protein>
    <recommendedName>
        <fullName evidence="5">Tyr recombinase domain-containing protein</fullName>
    </recommendedName>
</protein>
<dbReference type="InterPro" id="IPR002104">
    <property type="entry name" value="Integrase_catalytic"/>
</dbReference>
<dbReference type="AlphaFoldDB" id="A0A138AVC5"/>
<dbReference type="GO" id="GO:0015074">
    <property type="term" value="P:DNA integration"/>
    <property type="evidence" value="ECO:0007669"/>
    <property type="project" value="InterPro"/>
</dbReference>
<gene>
    <name evidence="6" type="ORF">AXK60_20755</name>
</gene>
<dbReference type="Gene3D" id="1.10.443.10">
    <property type="entry name" value="Intergrase catalytic core"/>
    <property type="match status" value="1"/>
</dbReference>
<dbReference type="InterPro" id="IPR050090">
    <property type="entry name" value="Tyrosine_recombinase_XerCD"/>
</dbReference>
<dbReference type="InterPro" id="IPR013762">
    <property type="entry name" value="Integrase-like_cat_sf"/>
</dbReference>
<reference evidence="7" key="1">
    <citation type="submission" date="2016-02" db="EMBL/GenBank/DDBJ databases">
        <authorList>
            <person name="Wen L."/>
            <person name="He K."/>
            <person name="Yang H."/>
        </authorList>
    </citation>
    <scope>NUCLEOTIDE SEQUENCE [LARGE SCALE GENOMIC DNA]</scope>
    <source>
        <strain evidence="7">JCM 15929</strain>
    </source>
</reference>
<dbReference type="PROSITE" id="PS51898">
    <property type="entry name" value="TYR_RECOMBINASE"/>
    <property type="match status" value="1"/>
</dbReference>
<dbReference type="SUPFAM" id="SSF56349">
    <property type="entry name" value="DNA breaking-rejoining enzymes"/>
    <property type="match status" value="1"/>
</dbReference>
<evidence type="ECO:0000259" key="5">
    <source>
        <dbReference type="PROSITE" id="PS51898"/>
    </source>
</evidence>
<dbReference type="PANTHER" id="PTHR30349:SF41">
    <property type="entry name" value="INTEGRASE_RECOMBINASE PROTEIN MJ0367-RELATED"/>
    <property type="match status" value="1"/>
</dbReference>
<name>A0A138AVC5_9ACTN</name>